<dbReference type="CDD" id="cd06186">
    <property type="entry name" value="NOX_Duox_like_FAD_NADP"/>
    <property type="match status" value="1"/>
</dbReference>
<evidence type="ECO:0000259" key="9">
    <source>
        <dbReference type="PROSITE" id="PS51384"/>
    </source>
</evidence>
<evidence type="ECO:0000256" key="8">
    <source>
        <dbReference type="SAM" id="Phobius"/>
    </source>
</evidence>
<evidence type="ECO:0000256" key="3">
    <source>
        <dbReference type="ARBA" id="ARBA00022692"/>
    </source>
</evidence>
<reference evidence="10 11" key="1">
    <citation type="submission" date="2015-01" db="EMBL/GenBank/DDBJ databases">
        <title>The Genome Sequence of Capronia semiimmersa CBS27337.</title>
        <authorList>
            <consortium name="The Broad Institute Genomics Platform"/>
            <person name="Cuomo C."/>
            <person name="de Hoog S."/>
            <person name="Gorbushina A."/>
            <person name="Stielow B."/>
            <person name="Teixiera M."/>
            <person name="Abouelleil A."/>
            <person name="Chapman S.B."/>
            <person name="Priest M."/>
            <person name="Young S.K."/>
            <person name="Wortman J."/>
            <person name="Nusbaum C."/>
            <person name="Birren B."/>
        </authorList>
    </citation>
    <scope>NUCLEOTIDE SEQUENCE [LARGE SCALE GENOMIC DNA]</scope>
    <source>
        <strain evidence="10 11">CBS 27337</strain>
    </source>
</reference>
<feature type="compositionally biased region" description="Polar residues" evidence="7">
    <location>
        <begin position="646"/>
        <end position="665"/>
    </location>
</feature>
<feature type="transmembrane region" description="Helical" evidence="8">
    <location>
        <begin position="289"/>
        <end position="310"/>
    </location>
</feature>
<protein>
    <recommendedName>
        <fullName evidence="9">FAD-binding FR-type domain-containing protein</fullName>
    </recommendedName>
</protein>
<organism evidence="10 11">
    <name type="scientific">Phialophora macrospora</name>
    <dbReference type="NCBI Taxonomy" id="1851006"/>
    <lineage>
        <taxon>Eukaryota</taxon>
        <taxon>Fungi</taxon>
        <taxon>Dikarya</taxon>
        <taxon>Ascomycota</taxon>
        <taxon>Pezizomycotina</taxon>
        <taxon>Eurotiomycetes</taxon>
        <taxon>Chaetothyriomycetidae</taxon>
        <taxon>Chaetothyriales</taxon>
        <taxon>Herpotrichiellaceae</taxon>
        <taxon>Phialophora</taxon>
    </lineage>
</organism>
<dbReference type="GO" id="GO:0006826">
    <property type="term" value="P:iron ion transport"/>
    <property type="evidence" value="ECO:0007669"/>
    <property type="project" value="TreeGrafter"/>
</dbReference>
<feature type="transmembrane region" description="Helical" evidence="8">
    <location>
        <begin position="182"/>
        <end position="201"/>
    </location>
</feature>
<feature type="transmembrane region" description="Helical" evidence="8">
    <location>
        <begin position="207"/>
        <end position="230"/>
    </location>
</feature>
<evidence type="ECO:0000256" key="1">
    <source>
        <dbReference type="ARBA" id="ARBA00004141"/>
    </source>
</evidence>
<dbReference type="PANTHER" id="PTHR32361:SF28">
    <property type="entry name" value="FRP1P"/>
    <property type="match status" value="1"/>
</dbReference>
<keyword evidence="4 8" id="KW-1133">Transmembrane helix</keyword>
<comment type="subcellular location">
    <subcellularLocation>
        <location evidence="1">Membrane</location>
        <topology evidence="1">Multi-pass membrane protein</topology>
    </subcellularLocation>
</comment>
<dbReference type="GO" id="GO:0015677">
    <property type="term" value="P:copper ion import"/>
    <property type="evidence" value="ECO:0007669"/>
    <property type="project" value="TreeGrafter"/>
</dbReference>
<dbReference type="Pfam" id="PF08022">
    <property type="entry name" value="FAD_binding_8"/>
    <property type="match status" value="1"/>
</dbReference>
<dbReference type="InterPro" id="IPR017927">
    <property type="entry name" value="FAD-bd_FR_type"/>
</dbReference>
<dbReference type="HOGENOM" id="CLU_010365_5_1_1"/>
<feature type="transmembrane region" description="Helical" evidence="8">
    <location>
        <begin position="322"/>
        <end position="342"/>
    </location>
</feature>
<dbReference type="InterPro" id="IPR051410">
    <property type="entry name" value="Ferric/Cupric_Reductase"/>
</dbReference>
<accession>A0A0D2CJQ5</accession>
<dbReference type="PANTHER" id="PTHR32361">
    <property type="entry name" value="FERRIC/CUPRIC REDUCTASE TRANSMEMBRANE COMPONENT"/>
    <property type="match status" value="1"/>
</dbReference>
<sequence>MVCFTPPCVQAARQMDGAVLPHDFLQTLRLSLKPSSNLVDALANTGGVPQSDHIRKIIAAVLWHRKFVPTYYIWIAAVVAISCGHEAYKRRRHQKNCTGSRHVDFRNESVADLSPSSSSSSTLTGANTPPQKDVDEATPLLLEKGTKERPLLWNRLASFLLYQPRPVPALTSPVNTLPDNGTTLLILFFLALNLFYLFYRAPLSPQWIFILVDRAGLLFVANLPVLYILAAKNNQPIKSLTGWSYEGLNIFHRRLGEWMTCFAVIHMFGMFLVWYTVLRPMGYTFLRYLTSKVVFLGICAIISYYIIYITSVGWFRRLYYEAFLGLHIFFQLAALVFLFFHYPTAQPYVGAALAIWVIDRGVWRIVTSSRKFTATLEVAADGQTVLLHAEMPLQQQKSKSGIRKNLHYGWTPGQHVFLTIPSMGFKYRFQAHPFTIASPAPPQNSVNRHLKSWPLQLTIRALEGFSLDLLHYAEFHQHCEVVLDGPYGSSYTLEAAHAADRVCFVAGGSGIAVTYPLAWDVRVSDDAQAGAIVTTRTVYDNGTRKPPPATLECGPLVQRSEYTHFWVRQDEQHKEWITMVPKASATRQDPPHTGYEYPTRVGQADEVEEVASLITRAFDTRAPAPEGGRPDMKTEIWNWVTSIQGAVPSRSPSSTTLEDATSDQSFVPAKGTSPSMGSSLPRGEKICVIVSGPDGLVRDVRNITAELVKQGWDVDVHVEKFGW</sequence>
<evidence type="ECO:0000256" key="5">
    <source>
        <dbReference type="ARBA" id="ARBA00023065"/>
    </source>
</evidence>
<name>A0A0D2CJQ5_9EURO</name>
<dbReference type="PROSITE" id="PS51384">
    <property type="entry name" value="FAD_FR"/>
    <property type="match status" value="1"/>
</dbReference>
<keyword evidence="3 8" id="KW-0812">Transmembrane</keyword>
<keyword evidence="6 8" id="KW-0472">Membrane</keyword>
<dbReference type="GO" id="GO:0005886">
    <property type="term" value="C:plasma membrane"/>
    <property type="evidence" value="ECO:0007669"/>
    <property type="project" value="TreeGrafter"/>
</dbReference>
<dbReference type="Proteomes" id="UP000054266">
    <property type="component" value="Unassembled WGS sequence"/>
</dbReference>
<evidence type="ECO:0000313" key="11">
    <source>
        <dbReference type="Proteomes" id="UP000054266"/>
    </source>
</evidence>
<feature type="transmembrane region" description="Helical" evidence="8">
    <location>
        <begin position="71"/>
        <end position="88"/>
    </location>
</feature>
<dbReference type="GO" id="GO:0000293">
    <property type="term" value="F:ferric-chelate reductase activity"/>
    <property type="evidence" value="ECO:0007669"/>
    <property type="project" value="TreeGrafter"/>
</dbReference>
<dbReference type="Gene3D" id="3.40.50.80">
    <property type="entry name" value="Nucleotide-binding domain of ferredoxin-NADP reductase (FNR) module"/>
    <property type="match status" value="1"/>
</dbReference>
<evidence type="ECO:0000256" key="2">
    <source>
        <dbReference type="ARBA" id="ARBA00022448"/>
    </source>
</evidence>
<keyword evidence="5" id="KW-0406">Ion transport</keyword>
<dbReference type="AlphaFoldDB" id="A0A0D2CJQ5"/>
<dbReference type="InterPro" id="IPR039261">
    <property type="entry name" value="FNR_nucleotide-bd"/>
</dbReference>
<feature type="region of interest" description="Disordered" evidence="7">
    <location>
        <begin position="646"/>
        <end position="680"/>
    </location>
</feature>
<dbReference type="SFLD" id="SFLDS00052">
    <property type="entry name" value="Ferric_Reductase_Domain"/>
    <property type="match status" value="1"/>
</dbReference>
<dbReference type="STRING" id="5601.A0A0D2CJQ5"/>
<evidence type="ECO:0000313" key="10">
    <source>
        <dbReference type="EMBL" id="KIW65466.1"/>
    </source>
</evidence>
<dbReference type="Pfam" id="PF01794">
    <property type="entry name" value="Ferric_reduct"/>
    <property type="match status" value="1"/>
</dbReference>
<dbReference type="InterPro" id="IPR013130">
    <property type="entry name" value="Fe3_Rdtase_TM_dom"/>
</dbReference>
<dbReference type="EMBL" id="KN846960">
    <property type="protein sequence ID" value="KIW65466.1"/>
    <property type="molecule type" value="Genomic_DNA"/>
</dbReference>
<evidence type="ECO:0000256" key="4">
    <source>
        <dbReference type="ARBA" id="ARBA00022989"/>
    </source>
</evidence>
<keyword evidence="2" id="KW-0813">Transport</keyword>
<dbReference type="GO" id="GO:0006879">
    <property type="term" value="P:intracellular iron ion homeostasis"/>
    <property type="evidence" value="ECO:0007669"/>
    <property type="project" value="TreeGrafter"/>
</dbReference>
<keyword evidence="11" id="KW-1185">Reference proteome</keyword>
<gene>
    <name evidence="10" type="ORF">PV04_07724</name>
</gene>
<dbReference type="SFLD" id="SFLDG01168">
    <property type="entry name" value="Ferric_reductase_subgroup_(FRE"/>
    <property type="match status" value="1"/>
</dbReference>
<proteinExistence type="predicted"/>
<feature type="transmembrane region" description="Helical" evidence="8">
    <location>
        <begin position="258"/>
        <end position="277"/>
    </location>
</feature>
<feature type="region of interest" description="Disordered" evidence="7">
    <location>
        <begin position="111"/>
        <end position="136"/>
    </location>
</feature>
<feature type="domain" description="FAD-binding FR-type" evidence="9">
    <location>
        <begin position="361"/>
        <end position="493"/>
    </location>
</feature>
<evidence type="ECO:0000256" key="6">
    <source>
        <dbReference type="ARBA" id="ARBA00023136"/>
    </source>
</evidence>
<dbReference type="InterPro" id="IPR013112">
    <property type="entry name" value="FAD-bd_8"/>
</dbReference>
<evidence type="ECO:0000256" key="7">
    <source>
        <dbReference type="SAM" id="MobiDB-lite"/>
    </source>
</evidence>